<name>A0ABV2X6N5_9NOCA</name>
<keyword evidence="5" id="KW-0663">Pyridoxal phosphate</keyword>
<dbReference type="Proteomes" id="UP001550535">
    <property type="component" value="Unassembled WGS sequence"/>
</dbReference>
<accession>A0ABV2X6N5</accession>
<dbReference type="InterPro" id="IPR050596">
    <property type="entry name" value="AspAT/PAT-like"/>
</dbReference>
<keyword evidence="3 6" id="KW-0032">Aminotransferase</keyword>
<dbReference type="PROSITE" id="PS00105">
    <property type="entry name" value="AA_TRANSFER_CLASS_1"/>
    <property type="match status" value="1"/>
</dbReference>
<dbReference type="InterPro" id="IPR004839">
    <property type="entry name" value="Aminotransferase_I/II_large"/>
</dbReference>
<dbReference type="Gene3D" id="3.40.640.10">
    <property type="entry name" value="Type I PLP-dependent aspartate aminotransferase-like (Major domain)"/>
    <property type="match status" value="1"/>
</dbReference>
<dbReference type="EC" id="2.6.1.-" evidence="6"/>
<dbReference type="RefSeq" id="WP_357810005.1">
    <property type="nucleotide sequence ID" value="NZ_JBEYBM010000030.1"/>
</dbReference>
<proteinExistence type="inferred from homology"/>
<dbReference type="CDD" id="cd00609">
    <property type="entry name" value="AAT_like"/>
    <property type="match status" value="1"/>
</dbReference>
<evidence type="ECO:0000256" key="6">
    <source>
        <dbReference type="RuleBase" id="RU000481"/>
    </source>
</evidence>
<organism evidence="8 9">
    <name type="scientific">Nocardia niwae</name>
    <dbReference type="NCBI Taxonomy" id="626084"/>
    <lineage>
        <taxon>Bacteria</taxon>
        <taxon>Bacillati</taxon>
        <taxon>Actinomycetota</taxon>
        <taxon>Actinomycetes</taxon>
        <taxon>Mycobacteriales</taxon>
        <taxon>Nocardiaceae</taxon>
        <taxon>Nocardia</taxon>
    </lineage>
</organism>
<dbReference type="Pfam" id="PF00155">
    <property type="entry name" value="Aminotran_1_2"/>
    <property type="match status" value="1"/>
</dbReference>
<feature type="domain" description="Aminotransferase class I/classII large" evidence="7">
    <location>
        <begin position="31"/>
        <end position="380"/>
    </location>
</feature>
<comment type="caution">
    <text evidence="8">The sequence shown here is derived from an EMBL/GenBank/DDBJ whole genome shotgun (WGS) entry which is preliminary data.</text>
</comment>
<evidence type="ECO:0000313" key="8">
    <source>
        <dbReference type="EMBL" id="MEU2121568.1"/>
    </source>
</evidence>
<evidence type="ECO:0000256" key="5">
    <source>
        <dbReference type="ARBA" id="ARBA00022898"/>
    </source>
</evidence>
<comment type="similarity">
    <text evidence="2 6">Belongs to the class-I pyridoxal-phosphate-dependent aminotransferase family.</text>
</comment>
<evidence type="ECO:0000313" key="9">
    <source>
        <dbReference type="Proteomes" id="UP001550535"/>
    </source>
</evidence>
<dbReference type="EMBL" id="JBEYBR010000012">
    <property type="protein sequence ID" value="MEU2121568.1"/>
    <property type="molecule type" value="Genomic_DNA"/>
</dbReference>
<keyword evidence="9" id="KW-1185">Reference proteome</keyword>
<evidence type="ECO:0000256" key="2">
    <source>
        <dbReference type="ARBA" id="ARBA00007441"/>
    </source>
</evidence>
<dbReference type="InterPro" id="IPR015421">
    <property type="entry name" value="PyrdxlP-dep_Trfase_major"/>
</dbReference>
<evidence type="ECO:0000256" key="4">
    <source>
        <dbReference type="ARBA" id="ARBA00022679"/>
    </source>
</evidence>
<evidence type="ECO:0000256" key="1">
    <source>
        <dbReference type="ARBA" id="ARBA00001933"/>
    </source>
</evidence>
<evidence type="ECO:0000256" key="3">
    <source>
        <dbReference type="ARBA" id="ARBA00022576"/>
    </source>
</evidence>
<reference evidence="8 9" key="1">
    <citation type="submission" date="2024-06" db="EMBL/GenBank/DDBJ databases">
        <title>The Natural Products Discovery Center: Release of the First 8490 Sequenced Strains for Exploring Actinobacteria Biosynthetic Diversity.</title>
        <authorList>
            <person name="Kalkreuter E."/>
            <person name="Kautsar S.A."/>
            <person name="Yang D."/>
            <person name="Bader C.D."/>
            <person name="Teijaro C.N."/>
            <person name="Fluegel L."/>
            <person name="Davis C.M."/>
            <person name="Simpson J.R."/>
            <person name="Lauterbach L."/>
            <person name="Steele A.D."/>
            <person name="Gui C."/>
            <person name="Meng S."/>
            <person name="Li G."/>
            <person name="Viehrig K."/>
            <person name="Ye F."/>
            <person name="Su P."/>
            <person name="Kiefer A.F."/>
            <person name="Nichols A."/>
            <person name="Cepeda A.J."/>
            <person name="Yan W."/>
            <person name="Fan B."/>
            <person name="Jiang Y."/>
            <person name="Adhikari A."/>
            <person name="Zheng C.-J."/>
            <person name="Schuster L."/>
            <person name="Cowan T.M."/>
            <person name="Smanski M.J."/>
            <person name="Chevrette M.G."/>
            <person name="De Carvalho L.P.S."/>
            <person name="Shen B."/>
        </authorList>
    </citation>
    <scope>NUCLEOTIDE SEQUENCE [LARGE SCALE GENOMIC DNA]</scope>
    <source>
        <strain evidence="8 9">NPDC019434</strain>
    </source>
</reference>
<comment type="cofactor">
    <cofactor evidence="1 6">
        <name>pyridoxal 5'-phosphate</name>
        <dbReference type="ChEBI" id="CHEBI:597326"/>
    </cofactor>
</comment>
<sequence length="389" mass="41638">MSRESRRSTIPPFYVMDVWKAAAERARTHGDVLVLAAGQPSTPAPAPVLRATELAIQSELLGYTETFGILAIREAIAEHHRETYGYQVHPDDVVVTTGSSGAFSLIFLAAFDPGDTVVVARPGYPAYRNTLTALGCRVLELDCGAQTRFQPTVAMLEALPEPPAGLVVASPANPTGTMIAPAELAALARWCEEHGTLLISDEIYHGITYDSAGADNATSSAWETSRESVVIGSVSKYFSMTGWRLGWMLVPSGLRPALQRLASNLTVCPPAISQYAALHAFGAEAKEELDGHVQRYAVNRRLLLDGLPKLGITDLAPADGAFYAYADIGHLTDDSRAWCADVLHHTGVALAPGVDFDTVNGHRTVRFSFAGATADIEAALLRLGHYLAV</sequence>
<dbReference type="SUPFAM" id="SSF53383">
    <property type="entry name" value="PLP-dependent transferases"/>
    <property type="match status" value="1"/>
</dbReference>
<dbReference type="InterPro" id="IPR004838">
    <property type="entry name" value="NHTrfase_class1_PyrdxlP-BS"/>
</dbReference>
<evidence type="ECO:0000259" key="7">
    <source>
        <dbReference type="Pfam" id="PF00155"/>
    </source>
</evidence>
<dbReference type="PANTHER" id="PTHR46383">
    <property type="entry name" value="ASPARTATE AMINOTRANSFERASE"/>
    <property type="match status" value="1"/>
</dbReference>
<dbReference type="PANTHER" id="PTHR46383:SF2">
    <property type="entry name" value="AMINOTRANSFERASE"/>
    <property type="match status" value="1"/>
</dbReference>
<protein>
    <recommendedName>
        <fullName evidence="6">Aminotransferase</fullName>
        <ecNumber evidence="6">2.6.1.-</ecNumber>
    </recommendedName>
</protein>
<keyword evidence="4 6" id="KW-0808">Transferase</keyword>
<gene>
    <name evidence="8" type="ORF">ABZ507_06985</name>
</gene>
<dbReference type="InterPro" id="IPR015424">
    <property type="entry name" value="PyrdxlP-dep_Trfase"/>
</dbReference>
<dbReference type="GO" id="GO:0008483">
    <property type="term" value="F:transaminase activity"/>
    <property type="evidence" value="ECO:0007669"/>
    <property type="project" value="UniProtKB-KW"/>
</dbReference>